<dbReference type="InterPro" id="IPR002934">
    <property type="entry name" value="Polymerase_NTP_transf_dom"/>
</dbReference>
<proteinExistence type="predicted"/>
<evidence type="ECO:0000313" key="3">
    <source>
        <dbReference type="Proteomes" id="UP000178774"/>
    </source>
</evidence>
<name>A0A1G2HT20_9BACT</name>
<dbReference type="PANTHER" id="PTHR43449:SF1">
    <property type="entry name" value="POLYMERASE BETA NUCLEOTIDYLTRANSFERASE DOMAIN-CONTAINING PROTEIN"/>
    <property type="match status" value="1"/>
</dbReference>
<dbReference type="AlphaFoldDB" id="A0A1G2HT20"/>
<evidence type="ECO:0000259" key="1">
    <source>
        <dbReference type="Pfam" id="PF01909"/>
    </source>
</evidence>
<accession>A0A1G2HT20</accession>
<dbReference type="Gene3D" id="3.30.460.10">
    <property type="entry name" value="Beta Polymerase, domain 2"/>
    <property type="match status" value="1"/>
</dbReference>
<dbReference type="GO" id="GO:0016779">
    <property type="term" value="F:nucleotidyltransferase activity"/>
    <property type="evidence" value="ECO:0007669"/>
    <property type="project" value="InterPro"/>
</dbReference>
<dbReference type="Proteomes" id="UP000178774">
    <property type="component" value="Unassembled WGS sequence"/>
</dbReference>
<organism evidence="2 3">
    <name type="scientific">Candidatus Staskawiczbacteria bacterium RIFCSPHIGHO2_01_FULL_41_41</name>
    <dbReference type="NCBI Taxonomy" id="1802203"/>
    <lineage>
        <taxon>Bacteria</taxon>
        <taxon>Candidatus Staskawicziibacteriota</taxon>
    </lineage>
</organism>
<reference evidence="2 3" key="1">
    <citation type="journal article" date="2016" name="Nat. Commun.">
        <title>Thousands of microbial genomes shed light on interconnected biogeochemical processes in an aquifer system.</title>
        <authorList>
            <person name="Anantharaman K."/>
            <person name="Brown C.T."/>
            <person name="Hug L.A."/>
            <person name="Sharon I."/>
            <person name="Castelle C.J."/>
            <person name="Probst A.J."/>
            <person name="Thomas B.C."/>
            <person name="Singh A."/>
            <person name="Wilkins M.J."/>
            <person name="Karaoz U."/>
            <person name="Brodie E.L."/>
            <person name="Williams K.H."/>
            <person name="Hubbard S.S."/>
            <person name="Banfield J.F."/>
        </authorList>
    </citation>
    <scope>NUCLEOTIDE SEQUENCE [LARGE SCALE GENOMIC DNA]</scope>
</reference>
<evidence type="ECO:0000313" key="2">
    <source>
        <dbReference type="EMBL" id="OGZ65549.1"/>
    </source>
</evidence>
<dbReference type="CDD" id="cd05403">
    <property type="entry name" value="NT_KNTase_like"/>
    <property type="match status" value="1"/>
</dbReference>
<comment type="caution">
    <text evidence="2">The sequence shown here is derived from an EMBL/GenBank/DDBJ whole genome shotgun (WGS) entry which is preliminary data.</text>
</comment>
<sequence>MAKKTIKKEIRKIALQYRRTVEDAGIPIEKMLVFGSYARGNAREDSDIDICVVSPKLGKDEMVESSRLNFLHWKLDNRIEAHPVSSKDFAATATPLIFEIKKYGVEV</sequence>
<dbReference type="PANTHER" id="PTHR43449">
    <property type="entry name" value="NUCLEOTIDYLTRANSFERASE"/>
    <property type="match status" value="1"/>
</dbReference>
<dbReference type="SUPFAM" id="SSF81301">
    <property type="entry name" value="Nucleotidyltransferase"/>
    <property type="match status" value="1"/>
</dbReference>
<gene>
    <name evidence="2" type="ORF">A2822_03365</name>
</gene>
<dbReference type="Pfam" id="PF01909">
    <property type="entry name" value="NTP_transf_2"/>
    <property type="match status" value="1"/>
</dbReference>
<feature type="domain" description="Polymerase nucleotidyl transferase" evidence="1">
    <location>
        <begin position="26"/>
        <end position="62"/>
    </location>
</feature>
<dbReference type="EMBL" id="MHOP01000020">
    <property type="protein sequence ID" value="OGZ65549.1"/>
    <property type="molecule type" value="Genomic_DNA"/>
</dbReference>
<protein>
    <recommendedName>
        <fullName evidence="1">Polymerase nucleotidyl transferase domain-containing protein</fullName>
    </recommendedName>
</protein>
<dbReference type="InterPro" id="IPR043519">
    <property type="entry name" value="NT_sf"/>
</dbReference>